<organism evidence="1 2">
    <name type="scientific">Trichoderma arundinaceum</name>
    <dbReference type="NCBI Taxonomy" id="490622"/>
    <lineage>
        <taxon>Eukaryota</taxon>
        <taxon>Fungi</taxon>
        <taxon>Dikarya</taxon>
        <taxon>Ascomycota</taxon>
        <taxon>Pezizomycotina</taxon>
        <taxon>Sordariomycetes</taxon>
        <taxon>Hypocreomycetidae</taxon>
        <taxon>Hypocreales</taxon>
        <taxon>Hypocreaceae</taxon>
        <taxon>Trichoderma</taxon>
    </lineage>
</organism>
<evidence type="ECO:0000313" key="1">
    <source>
        <dbReference type="EMBL" id="RFU80187.1"/>
    </source>
</evidence>
<reference evidence="1 2" key="1">
    <citation type="journal article" date="2018" name="PLoS Pathog.">
        <title>Evolution of structural diversity of trichothecenes, a family of toxins produced by plant pathogenic and entomopathogenic fungi.</title>
        <authorList>
            <person name="Proctor R.H."/>
            <person name="McCormick S.P."/>
            <person name="Kim H.S."/>
            <person name="Cardoza R.E."/>
            <person name="Stanley A.M."/>
            <person name="Lindo L."/>
            <person name="Kelly A."/>
            <person name="Brown D.W."/>
            <person name="Lee T."/>
            <person name="Vaughan M.M."/>
            <person name="Alexander N.J."/>
            <person name="Busman M."/>
            <person name="Gutierrez S."/>
        </authorList>
    </citation>
    <scope>NUCLEOTIDE SEQUENCE [LARGE SCALE GENOMIC DNA]</scope>
    <source>
        <strain evidence="1 2">IBT 40837</strain>
    </source>
</reference>
<dbReference type="OrthoDB" id="7250310at2759"/>
<dbReference type="Proteomes" id="UP000266272">
    <property type="component" value="Unassembled WGS sequence"/>
</dbReference>
<comment type="caution">
    <text evidence="1">The sequence shown here is derived from an EMBL/GenBank/DDBJ whole genome shotgun (WGS) entry which is preliminary data.</text>
</comment>
<gene>
    <name evidence="1" type="ORF">TARUN_1997</name>
</gene>
<keyword evidence="2" id="KW-1185">Reference proteome</keyword>
<proteinExistence type="predicted"/>
<sequence>MLLPNPNKQLPKYRYPFDTWVTKVSEGDLKLYIKGNKVNPEDSGLDFLIPAGTAASDVQYKSRKGANIRFYGSCSIYNPCRGREIVPWTRGTSRRGVNQEREIDVSHYDFDLILTIADTEMTSEQYTVFADGKKIGTTHGRLSLGEGKYKRSYIKKINVGSGAAGALRSIANDGFWGAFKILKGTQKITISDDTSGWVLDDFIFEYRLDKLCGC</sequence>
<dbReference type="AlphaFoldDB" id="A0A395NWL9"/>
<protein>
    <submittedName>
        <fullName evidence="1">Uncharacterized protein</fullName>
    </submittedName>
</protein>
<dbReference type="EMBL" id="PXOA01000120">
    <property type="protein sequence ID" value="RFU80187.1"/>
    <property type="molecule type" value="Genomic_DNA"/>
</dbReference>
<name>A0A395NWL9_TRIAR</name>
<evidence type="ECO:0000313" key="2">
    <source>
        <dbReference type="Proteomes" id="UP000266272"/>
    </source>
</evidence>
<accession>A0A395NWL9</accession>